<feature type="transmembrane region" description="Helical" evidence="2">
    <location>
        <begin position="112"/>
        <end position="132"/>
    </location>
</feature>
<feature type="transmembrane region" description="Helical" evidence="2">
    <location>
        <begin position="594"/>
        <end position="616"/>
    </location>
</feature>
<keyword evidence="2" id="KW-0812">Transmembrane</keyword>
<evidence type="ECO:0000313" key="4">
    <source>
        <dbReference type="Proteomes" id="UP000034164"/>
    </source>
</evidence>
<sequence length="694" mass="77127">MSSTAALGSSSPGDPSKPVQNQHGPAWKEGPAVSETDILLLDTTTEHKTAGSDGVEESKKSSPGYPLKRYWRRSLLLVIVPPAIAAYFCLIEWVLISKNAESNQYGHRNALWVYYSWFIVGVFGLGISKYGLAGVEATMLQDRHWQVNDAMVLLAHSGQSWSGFSGWIECLKMSIRQKRSVAQRLWYLLSFLSLMVTIALPLSGLSMELFDGFVQTDKPARVIGYTTKNYNLRSPNQVYKRGRRVLQASAPPTIPGAGVVYTPQYLDRSGYTYLETLPNSLPIHEFAPELFLAPQGQYPVRGSTWGLRLGYNCSVVTSASDLTILGANNNVRTYTSKTFNLFSFVELGTTWNASEELLSDKKYHQNTNIFEFAVWQIRDKSSYEDESPVDFNNTITSPISGLGGPLVKTENGTYKVNNTFFDTRPGGSITQQYNFNFTERELRNIIEPAPPIGVRCSFVSETGTAILDPDHSSFHSFIHMPAVPNNGTASLYSPNIFGTEVSTMLATLDPKDELYDQLFQSTNSPPPEAYSNDSRYTYFLQAHMILEAVIRAFSAEALQLIYDGVQSFERAYEHESLKTSKPGKVLGPGSVPSIIPIVFFCIWAAGCIVLGVAYGFRRRWADTLDGYSFFRFGADRVEDIRGQPDLVGCNKDLDESEGLKEIPGLIGDSRPEEQVGHIGLVSRRNVAVRGKLYM</sequence>
<accession>A0A0G2J7W6</accession>
<evidence type="ECO:0000256" key="2">
    <source>
        <dbReference type="SAM" id="Phobius"/>
    </source>
</evidence>
<comment type="caution">
    <text evidence="3">The sequence shown here is derived from an EMBL/GenBank/DDBJ whole genome shotgun (WGS) entry which is preliminary data.</text>
</comment>
<feature type="transmembrane region" description="Helical" evidence="2">
    <location>
        <begin position="75"/>
        <end position="96"/>
    </location>
</feature>
<feature type="compositionally biased region" description="Polar residues" evidence="1">
    <location>
        <begin position="1"/>
        <end position="23"/>
    </location>
</feature>
<dbReference type="Proteomes" id="UP000034164">
    <property type="component" value="Unassembled WGS sequence"/>
</dbReference>
<dbReference type="VEuPathDB" id="FungiDB:EMCG_05598"/>
<evidence type="ECO:0000256" key="1">
    <source>
        <dbReference type="SAM" id="MobiDB-lite"/>
    </source>
</evidence>
<proteinExistence type="predicted"/>
<reference evidence="4" key="1">
    <citation type="journal article" date="2015" name="PLoS Genet.">
        <title>The dynamic genome and transcriptome of the human fungal pathogen Blastomyces and close relative Emmonsia.</title>
        <authorList>
            <person name="Munoz J.F."/>
            <person name="Gauthier G.M."/>
            <person name="Desjardins C.A."/>
            <person name="Gallo J.E."/>
            <person name="Holder J."/>
            <person name="Sullivan T.D."/>
            <person name="Marty A.J."/>
            <person name="Carmen J.C."/>
            <person name="Chen Z."/>
            <person name="Ding L."/>
            <person name="Gujja S."/>
            <person name="Magrini V."/>
            <person name="Misas E."/>
            <person name="Mitreva M."/>
            <person name="Priest M."/>
            <person name="Saif S."/>
            <person name="Whiston E.A."/>
            <person name="Young S."/>
            <person name="Zeng Q."/>
            <person name="Goldman W.E."/>
            <person name="Mardis E.R."/>
            <person name="Taylor J.W."/>
            <person name="McEwen J.G."/>
            <person name="Clay O.K."/>
            <person name="Klein B.S."/>
            <person name="Cuomo C.A."/>
        </authorList>
    </citation>
    <scope>NUCLEOTIDE SEQUENCE [LARGE SCALE GENOMIC DNA]</scope>
    <source>
        <strain evidence="4">UAMH 3008</strain>
    </source>
</reference>
<evidence type="ECO:0000313" key="3">
    <source>
        <dbReference type="EMBL" id="KKZ68809.1"/>
    </source>
</evidence>
<keyword evidence="2" id="KW-1133">Transmembrane helix</keyword>
<dbReference type="OrthoDB" id="5287717at2759"/>
<feature type="transmembrane region" description="Helical" evidence="2">
    <location>
        <begin position="185"/>
        <end position="205"/>
    </location>
</feature>
<dbReference type="AlphaFoldDB" id="A0A0G2J7W6"/>
<feature type="region of interest" description="Disordered" evidence="1">
    <location>
        <begin position="1"/>
        <end position="33"/>
    </location>
</feature>
<keyword evidence="2" id="KW-0472">Membrane</keyword>
<protein>
    <submittedName>
        <fullName evidence="3">Uncharacterized protein</fullName>
    </submittedName>
</protein>
<gene>
    <name evidence="3" type="ORF">EMCG_05598</name>
</gene>
<organism evidence="3 4">
    <name type="scientific">[Emmonsia] crescens</name>
    <dbReference type="NCBI Taxonomy" id="73230"/>
    <lineage>
        <taxon>Eukaryota</taxon>
        <taxon>Fungi</taxon>
        <taxon>Dikarya</taxon>
        <taxon>Ascomycota</taxon>
        <taxon>Pezizomycotina</taxon>
        <taxon>Eurotiomycetes</taxon>
        <taxon>Eurotiomycetidae</taxon>
        <taxon>Onygenales</taxon>
        <taxon>Ajellomycetaceae</taxon>
        <taxon>Emergomyces</taxon>
    </lineage>
</organism>
<name>A0A0G2J7W6_9EURO</name>
<dbReference type="EMBL" id="LCZI01000017">
    <property type="protein sequence ID" value="KKZ68809.1"/>
    <property type="molecule type" value="Genomic_DNA"/>
</dbReference>